<accession>A0A5J5B3J4</accession>
<feature type="region of interest" description="Disordered" evidence="1">
    <location>
        <begin position="29"/>
        <end position="98"/>
    </location>
</feature>
<evidence type="ECO:0000313" key="3">
    <source>
        <dbReference type="Proteomes" id="UP000325577"/>
    </source>
</evidence>
<dbReference type="EMBL" id="CM018039">
    <property type="protein sequence ID" value="KAA8537150.1"/>
    <property type="molecule type" value="Genomic_DNA"/>
</dbReference>
<dbReference type="AlphaFoldDB" id="A0A5J5B3J4"/>
<feature type="compositionally biased region" description="Polar residues" evidence="1">
    <location>
        <begin position="52"/>
        <end position="65"/>
    </location>
</feature>
<feature type="compositionally biased region" description="Polar residues" evidence="1">
    <location>
        <begin position="74"/>
        <end position="98"/>
    </location>
</feature>
<dbReference type="Proteomes" id="UP000325577">
    <property type="component" value="Linkage Group LG16"/>
</dbReference>
<sequence length="196" mass="22021">MVYIYTCIGGRVPATLICGKTIAGMCHRTRKEDQSIREPSSSLPLFRVHRQPTGNSHRSLLSSIDTGVDHHSSDPSSNLVSTSQGSTSPSLINRAPQSHHQRELRLLEKVIHRRSELRHRPNPFLAVLWLPILSSLQISFKYHLNQRSRAILVIAIPCAAGRQGFQTLIADQNIDLKNWFGPFLLAPPHPYNKPKT</sequence>
<keyword evidence="3" id="KW-1185">Reference proteome</keyword>
<evidence type="ECO:0000256" key="1">
    <source>
        <dbReference type="SAM" id="MobiDB-lite"/>
    </source>
</evidence>
<proteinExistence type="predicted"/>
<name>A0A5J5B3J4_9ASTE</name>
<organism evidence="2 3">
    <name type="scientific">Nyssa sinensis</name>
    <dbReference type="NCBI Taxonomy" id="561372"/>
    <lineage>
        <taxon>Eukaryota</taxon>
        <taxon>Viridiplantae</taxon>
        <taxon>Streptophyta</taxon>
        <taxon>Embryophyta</taxon>
        <taxon>Tracheophyta</taxon>
        <taxon>Spermatophyta</taxon>
        <taxon>Magnoliopsida</taxon>
        <taxon>eudicotyledons</taxon>
        <taxon>Gunneridae</taxon>
        <taxon>Pentapetalae</taxon>
        <taxon>asterids</taxon>
        <taxon>Cornales</taxon>
        <taxon>Nyssaceae</taxon>
        <taxon>Nyssa</taxon>
    </lineage>
</organism>
<reference evidence="2 3" key="1">
    <citation type="submission" date="2019-09" db="EMBL/GenBank/DDBJ databases">
        <title>A chromosome-level genome assembly of the Chinese tupelo Nyssa sinensis.</title>
        <authorList>
            <person name="Yang X."/>
            <person name="Kang M."/>
            <person name="Yang Y."/>
            <person name="Xiong H."/>
            <person name="Wang M."/>
            <person name="Zhang Z."/>
            <person name="Wang Z."/>
            <person name="Wu H."/>
            <person name="Ma T."/>
            <person name="Liu J."/>
            <person name="Xi Z."/>
        </authorList>
    </citation>
    <scope>NUCLEOTIDE SEQUENCE [LARGE SCALE GENOMIC DNA]</scope>
    <source>
        <strain evidence="2">J267</strain>
        <tissue evidence="2">Leaf</tissue>
    </source>
</reference>
<evidence type="ECO:0000313" key="2">
    <source>
        <dbReference type="EMBL" id="KAA8537150.1"/>
    </source>
</evidence>
<protein>
    <submittedName>
        <fullName evidence="2">Uncharacterized protein</fullName>
    </submittedName>
</protein>
<gene>
    <name evidence="2" type="ORF">F0562_029624</name>
</gene>